<dbReference type="VEuPathDB" id="FungiDB:SCHCODRAFT_02643662"/>
<keyword evidence="4 8" id="KW-0805">Transcription regulation</keyword>
<keyword evidence="5 8" id="KW-0804">Transcription</keyword>
<dbReference type="PANTHER" id="PTHR28580">
    <property type="entry name" value="GENERAL TRANSCRIPTION FACTOR IIH SUBUNIT 5"/>
    <property type="match status" value="1"/>
</dbReference>
<dbReference type="SMART" id="SM01395">
    <property type="entry name" value="Tbf5"/>
    <property type="match status" value="1"/>
</dbReference>
<keyword evidence="6 8" id="KW-0234">DNA repair</keyword>
<evidence type="ECO:0000313" key="10">
    <source>
        <dbReference type="Proteomes" id="UP000007431"/>
    </source>
</evidence>
<dbReference type="InterPro" id="IPR009400">
    <property type="entry name" value="TFIIH_TTDA/Tfb5"/>
</dbReference>
<evidence type="ECO:0000256" key="1">
    <source>
        <dbReference type="ARBA" id="ARBA00004123"/>
    </source>
</evidence>
<dbReference type="GO" id="GO:0006294">
    <property type="term" value="P:nucleotide-excision repair, preincision complex assembly"/>
    <property type="evidence" value="ECO:0007669"/>
    <property type="project" value="TreeGrafter"/>
</dbReference>
<sequence>MKAIRGVLLTCDPAVKQILLILNEKYNSSGGGFIIEDLDDWHIVIKADEEMRVRRELETELEKNTYTLEN</sequence>
<dbReference type="EMBL" id="GL377315">
    <property type="protein sequence ID" value="EFI91757.1"/>
    <property type="molecule type" value="Genomic_DNA"/>
</dbReference>
<protein>
    <recommendedName>
        <fullName evidence="8">General transcription and DNA repair factor IIH subunit TFB5</fullName>
    </recommendedName>
</protein>
<dbReference type="PANTHER" id="PTHR28580:SF1">
    <property type="entry name" value="GENERAL TRANSCRIPTION FACTOR IIH SUBUNIT 5"/>
    <property type="match status" value="1"/>
</dbReference>
<proteinExistence type="inferred from homology"/>
<name>D8QJR0_SCHCM</name>
<evidence type="ECO:0000313" key="9">
    <source>
        <dbReference type="EMBL" id="EFI91757.1"/>
    </source>
</evidence>
<gene>
    <name evidence="9" type="ORF">SCHCODRAFT_61863</name>
</gene>
<dbReference type="Proteomes" id="UP000007431">
    <property type="component" value="Unassembled WGS sequence"/>
</dbReference>
<keyword evidence="3 8" id="KW-0227">DNA damage</keyword>
<evidence type="ECO:0000256" key="2">
    <source>
        <dbReference type="ARBA" id="ARBA00007470"/>
    </source>
</evidence>
<dbReference type="AlphaFoldDB" id="D8QJR0"/>
<dbReference type="Pfam" id="PF06331">
    <property type="entry name" value="Tfb5"/>
    <property type="match status" value="1"/>
</dbReference>
<comment type="similarity">
    <text evidence="2 8">Belongs to the TFB5 family.</text>
</comment>
<dbReference type="GO" id="GO:0006367">
    <property type="term" value="P:transcription initiation at RNA polymerase II promoter"/>
    <property type="evidence" value="ECO:0007669"/>
    <property type="project" value="UniProtKB-UniRule"/>
</dbReference>
<dbReference type="InterPro" id="IPR035935">
    <property type="entry name" value="TFB5-like_sf"/>
</dbReference>
<comment type="function">
    <text evidence="8">In NER, TFIIH acts by opening DNA around the lesion to allow the excision of the damaged oligonucleotide and its replacement by a new DNA fragment. In transcription, TFIIH has an essential role in transcription initiation. When the pre-initiation complex (PIC) has been established, TFIIH is required for promoter opening and promoter escape.</text>
</comment>
<evidence type="ECO:0000256" key="6">
    <source>
        <dbReference type="ARBA" id="ARBA00023204"/>
    </source>
</evidence>
<dbReference type="HOGENOM" id="CLU_166246_1_0_1"/>
<dbReference type="eggNOG" id="ENOG502SBQE">
    <property type="taxonomic scope" value="Eukaryota"/>
</dbReference>
<dbReference type="Gene3D" id="3.30.70.1220">
    <property type="entry name" value="TFB5-like"/>
    <property type="match status" value="1"/>
</dbReference>
<dbReference type="OMA" id="MEENTYN"/>
<dbReference type="GO" id="GO:0005675">
    <property type="term" value="C:transcription factor TFIIH holo complex"/>
    <property type="evidence" value="ECO:0007669"/>
    <property type="project" value="TreeGrafter"/>
</dbReference>
<evidence type="ECO:0000256" key="3">
    <source>
        <dbReference type="ARBA" id="ARBA00022763"/>
    </source>
</evidence>
<keyword evidence="10" id="KW-1185">Reference proteome</keyword>
<reference evidence="9 10" key="1">
    <citation type="journal article" date="2010" name="Nat. Biotechnol.">
        <title>Genome sequence of the model mushroom Schizophyllum commune.</title>
        <authorList>
            <person name="Ohm R.A."/>
            <person name="de Jong J.F."/>
            <person name="Lugones L.G."/>
            <person name="Aerts A."/>
            <person name="Kothe E."/>
            <person name="Stajich J.E."/>
            <person name="de Vries R.P."/>
            <person name="Record E."/>
            <person name="Levasseur A."/>
            <person name="Baker S.E."/>
            <person name="Bartholomew K.A."/>
            <person name="Coutinho P.M."/>
            <person name="Erdmann S."/>
            <person name="Fowler T.J."/>
            <person name="Gathman A.C."/>
            <person name="Lombard V."/>
            <person name="Henrissat B."/>
            <person name="Knabe N."/>
            <person name="Kuees U."/>
            <person name="Lilly W.W."/>
            <person name="Lindquist E."/>
            <person name="Lucas S."/>
            <person name="Magnuson J.K."/>
            <person name="Piumi F."/>
            <person name="Raudaskoski M."/>
            <person name="Salamov A."/>
            <person name="Schmutz J."/>
            <person name="Schwarze F.W.M.R."/>
            <person name="vanKuyk P.A."/>
            <person name="Horton J.S."/>
            <person name="Grigoriev I.V."/>
            <person name="Woesten H.A.B."/>
        </authorList>
    </citation>
    <scope>NUCLEOTIDE SEQUENCE [LARGE SCALE GENOMIC DNA]</scope>
    <source>
        <strain evidence="10">H4-8 / FGSC 9210</strain>
    </source>
</reference>
<evidence type="ECO:0000256" key="4">
    <source>
        <dbReference type="ARBA" id="ARBA00023015"/>
    </source>
</evidence>
<evidence type="ECO:0000256" key="7">
    <source>
        <dbReference type="ARBA" id="ARBA00023242"/>
    </source>
</evidence>
<evidence type="ECO:0000256" key="8">
    <source>
        <dbReference type="RuleBase" id="RU368032"/>
    </source>
</evidence>
<comment type="subunit">
    <text evidence="8">Component of the 7-subunit TFIIH core complex.</text>
</comment>
<accession>D8QJR0</accession>
<dbReference type="STRING" id="578458.D8QJR0"/>
<dbReference type="GO" id="GO:0000439">
    <property type="term" value="C:transcription factor TFIIH core complex"/>
    <property type="evidence" value="ECO:0007669"/>
    <property type="project" value="UniProtKB-UniRule"/>
</dbReference>
<evidence type="ECO:0000256" key="5">
    <source>
        <dbReference type="ARBA" id="ARBA00023163"/>
    </source>
</evidence>
<keyword evidence="7 8" id="KW-0539">Nucleus</keyword>
<comment type="subcellular location">
    <subcellularLocation>
        <location evidence="1 8">Nucleus</location>
    </subcellularLocation>
</comment>
<dbReference type="InParanoid" id="D8QJR0"/>
<organism evidence="10">
    <name type="scientific">Schizophyllum commune (strain H4-8 / FGSC 9210)</name>
    <name type="common">Split gill fungus</name>
    <dbReference type="NCBI Taxonomy" id="578458"/>
    <lineage>
        <taxon>Eukaryota</taxon>
        <taxon>Fungi</taxon>
        <taxon>Dikarya</taxon>
        <taxon>Basidiomycota</taxon>
        <taxon>Agaricomycotina</taxon>
        <taxon>Agaricomycetes</taxon>
        <taxon>Agaricomycetidae</taxon>
        <taxon>Agaricales</taxon>
        <taxon>Schizophyllaceae</taxon>
        <taxon>Schizophyllum</taxon>
    </lineage>
</organism>
<dbReference type="SUPFAM" id="SSF142897">
    <property type="entry name" value="TFB5-like"/>
    <property type="match status" value="1"/>
</dbReference>
<dbReference type="FunCoup" id="D8QJR0">
    <property type="interactions" value="66"/>
</dbReference>